<dbReference type="Gene3D" id="3.90.1480.20">
    <property type="entry name" value="Glycosyl transferase family 29"/>
    <property type="match status" value="1"/>
</dbReference>
<evidence type="ECO:0000313" key="18">
    <source>
        <dbReference type="Proteomes" id="UP000515159"/>
    </source>
</evidence>
<evidence type="ECO:0000313" key="19">
    <source>
        <dbReference type="RefSeq" id="XP_033817610.1"/>
    </source>
</evidence>
<comment type="catalytic activity">
    <reaction evidence="13">
        <text>a beta-D-galactosyl-(1-&gt;3)-N-acetyl-alpha-D-galactosaminyl derivative + CMP-N-acetyl-beta-neuraminate = a beta-D-galactosyl-(1-&gt;3)-[N-acetyl-alpha-neuraminyl-(2-&gt;6)]-N-acetyl-alpha-D-galactosaminyl derivative + CMP + H(+)</text>
        <dbReference type="Rhea" id="RHEA:11136"/>
        <dbReference type="ChEBI" id="CHEBI:15378"/>
        <dbReference type="ChEBI" id="CHEBI:57812"/>
        <dbReference type="ChEBI" id="CHEBI:60377"/>
        <dbReference type="ChEBI" id="CHEBI:133470"/>
        <dbReference type="ChEBI" id="CHEBI:140764"/>
        <dbReference type="EC" id="2.4.3.3"/>
    </reaction>
    <physiologicalReaction direction="left-to-right" evidence="13">
        <dbReference type="Rhea" id="RHEA:11137"/>
    </physiologicalReaction>
</comment>
<keyword evidence="6" id="KW-0812">Transmembrane</keyword>
<evidence type="ECO:0000256" key="3">
    <source>
        <dbReference type="ARBA" id="ARBA00006003"/>
    </source>
</evidence>
<dbReference type="Proteomes" id="UP000515159">
    <property type="component" value="Chromosome 10"/>
</dbReference>
<dbReference type="Pfam" id="PF00777">
    <property type="entry name" value="Glyco_transf_29"/>
    <property type="match status" value="1"/>
</dbReference>
<dbReference type="GO" id="GO:0001665">
    <property type="term" value="F:alpha-N-acetylgalactosaminide alpha-2,6-sialyltransferase activity"/>
    <property type="evidence" value="ECO:0007669"/>
    <property type="project" value="UniProtKB-EC"/>
</dbReference>
<comment type="subcellular location">
    <subcellularLocation>
        <location evidence="1">Golgi apparatus membrane</location>
        <topology evidence="1">Single-pass type II membrane protein</topology>
    </subcellularLocation>
</comment>
<evidence type="ECO:0000256" key="1">
    <source>
        <dbReference type="ARBA" id="ARBA00004323"/>
    </source>
</evidence>
<evidence type="ECO:0000256" key="4">
    <source>
        <dbReference type="ARBA" id="ARBA00022676"/>
    </source>
</evidence>
<gene>
    <name evidence="19" type="primary">LOC117368258</name>
</gene>
<evidence type="ECO:0000256" key="11">
    <source>
        <dbReference type="ARBA" id="ARBA00023157"/>
    </source>
</evidence>
<reference evidence="19" key="1">
    <citation type="submission" date="2025-08" db="UniProtKB">
        <authorList>
            <consortium name="RefSeq"/>
        </authorList>
    </citation>
    <scope>IDENTIFICATION</scope>
</reference>
<dbReference type="PANTHER" id="PTHR45941:SF4">
    <property type="entry name" value="ST6 N-ACETYLGALACTOSAMINIDE ALPHA-2,6-SIALYLTRANSFERASE 2"/>
    <property type="match status" value="1"/>
</dbReference>
<name>A0A6P8SFJ8_GEOSA</name>
<evidence type="ECO:0000256" key="13">
    <source>
        <dbReference type="ARBA" id="ARBA00036348"/>
    </source>
</evidence>
<dbReference type="GO" id="GO:0000139">
    <property type="term" value="C:Golgi membrane"/>
    <property type="evidence" value="ECO:0007669"/>
    <property type="project" value="UniProtKB-SubCell"/>
</dbReference>
<evidence type="ECO:0000256" key="7">
    <source>
        <dbReference type="ARBA" id="ARBA00022968"/>
    </source>
</evidence>
<evidence type="ECO:0000256" key="8">
    <source>
        <dbReference type="ARBA" id="ARBA00022989"/>
    </source>
</evidence>
<comment type="similarity">
    <text evidence="3">Belongs to the glycosyltransferase 29 family.</text>
</comment>
<dbReference type="GeneID" id="117368258"/>
<feature type="region of interest" description="Disordered" evidence="17">
    <location>
        <begin position="438"/>
        <end position="460"/>
    </location>
</feature>
<evidence type="ECO:0000256" key="5">
    <source>
        <dbReference type="ARBA" id="ARBA00022679"/>
    </source>
</evidence>
<protein>
    <recommendedName>
        <fullName evidence="14">alpha-N-acetylgalactosaminide alpha-2,6-sialyltransferase</fullName>
        <ecNumber evidence="14">2.4.3.3</ecNumber>
    </recommendedName>
</protein>
<dbReference type="InterPro" id="IPR001675">
    <property type="entry name" value="Glyco_trans_29"/>
</dbReference>
<dbReference type="AlphaFoldDB" id="A0A6P8SFJ8"/>
<sequence>MALWFRLRAKKLKRGALVTSVAALLLLFRSLELPGNELPRASIAARHELEVPHHEHDVDGTRRRTSETGNGKAALGVYSVPRLKPQPTTTHRPLTTANLNITHFIDQEDEYGEDIIYLKTTCPHSIRKRIAESELKRFFLSTIPVLQWKKHATREEYERLRRYNGAHGWMEVDWHILNETLSLLNSSANGYMFDDWQQRGPANSSCIRCAVVGNGGILNGSRVGAEIDQHDYVFRINGAITNGFEEDVGNRTSFYGFSTNTMQNSLNYYMREGFHEVPKTMETRYIFLPDHNRDYLLLNAALTHRRGNESEHPSYYFGQNLSTEKFKMLHPDFMRYLRNRFLWDPVLNTEDRDVYRVSTGAAMLLAAVHVCDQVSAYGFITPNYGNFSDHYYDRTFKELFFYRNHNLMLEMELWQTLHKDGIIKLYHRTNYTSPQLPVTQQPHVAEQSQLNPLPVSSNEH</sequence>
<keyword evidence="5" id="KW-0808">Transferase</keyword>
<evidence type="ECO:0000256" key="9">
    <source>
        <dbReference type="ARBA" id="ARBA00023034"/>
    </source>
</evidence>
<dbReference type="RefSeq" id="XP_033817610.1">
    <property type="nucleotide sequence ID" value="XM_033961719.1"/>
</dbReference>
<dbReference type="OrthoDB" id="10264956at2759"/>
<keyword evidence="9" id="KW-0333">Golgi apparatus</keyword>
<keyword evidence="11" id="KW-1015">Disulfide bond</keyword>
<comment type="pathway">
    <text evidence="2">Protein modification; protein glycosylation.</text>
</comment>
<comment type="catalytic activity">
    <reaction evidence="16">
        <text>a 3-O-[N-acetyl-alpha-D-galactosaminyl]-L-threonyl-[protein] + CMP-N-acetyl-beta-neuraminate = a 3-O-[N-acetyl-alpha-neuraminosyl-(2-&gt;6)-N-acetyl-alpha-D-galactosaminyl]-L-threonyl-[protein] + CMP + H(+)</text>
        <dbReference type="Rhea" id="RHEA:81643"/>
        <dbReference type="Rhea" id="RHEA-COMP:11689"/>
        <dbReference type="Rhea" id="RHEA-COMP:19720"/>
        <dbReference type="ChEBI" id="CHEBI:15378"/>
        <dbReference type="ChEBI" id="CHEBI:57812"/>
        <dbReference type="ChEBI" id="CHEBI:60377"/>
        <dbReference type="ChEBI" id="CHEBI:87075"/>
        <dbReference type="ChEBI" id="CHEBI:231970"/>
    </reaction>
    <physiologicalReaction direction="left-to-right" evidence="16">
        <dbReference type="Rhea" id="RHEA:81644"/>
    </physiologicalReaction>
</comment>
<keyword evidence="12" id="KW-0325">Glycoprotein</keyword>
<evidence type="ECO:0000256" key="16">
    <source>
        <dbReference type="ARBA" id="ARBA00052285"/>
    </source>
</evidence>
<accession>A0A6P8SFJ8</accession>
<keyword evidence="10" id="KW-0472">Membrane</keyword>
<keyword evidence="7" id="KW-0735">Signal-anchor</keyword>
<organism evidence="18 19">
    <name type="scientific">Geotrypetes seraphini</name>
    <name type="common">Gaboon caecilian</name>
    <name type="synonym">Caecilia seraphini</name>
    <dbReference type="NCBI Taxonomy" id="260995"/>
    <lineage>
        <taxon>Eukaryota</taxon>
        <taxon>Metazoa</taxon>
        <taxon>Chordata</taxon>
        <taxon>Craniata</taxon>
        <taxon>Vertebrata</taxon>
        <taxon>Euteleostomi</taxon>
        <taxon>Amphibia</taxon>
        <taxon>Gymnophiona</taxon>
        <taxon>Geotrypetes</taxon>
    </lineage>
</organism>
<keyword evidence="4" id="KW-0328">Glycosyltransferase</keyword>
<evidence type="ECO:0000256" key="10">
    <source>
        <dbReference type="ARBA" id="ARBA00023136"/>
    </source>
</evidence>
<dbReference type="PANTHER" id="PTHR45941">
    <property type="entry name" value="ALPHA-N-ACETYLGALACTOSAMINIDE ALPHA-2,6-SIALYLTRANSFERASE 2-LIKE-RELATED"/>
    <property type="match status" value="1"/>
</dbReference>
<evidence type="ECO:0000256" key="6">
    <source>
        <dbReference type="ARBA" id="ARBA00022692"/>
    </source>
</evidence>
<keyword evidence="18" id="KW-1185">Reference proteome</keyword>
<keyword evidence="8" id="KW-1133">Transmembrane helix</keyword>
<proteinExistence type="inferred from homology"/>
<comment type="catalytic activity">
    <reaction evidence="15">
        <text>a 3-O-[N-acetyl-alpha-neuraminyl-(2-&gt;3)-beta-D-galactosyl-(1-&gt;3)-N-acetyl-alpha-D-galactosaminyl]-L-threonyl-[protein] + CMP-N-acetyl-beta-neuraminate = a 3-O-{alpha-Neu5Ac-(2-&gt;3)-beta-D-Gal-(1-&gt;3)-[alpha-Neu5Ac-(2-&gt;6)]-alpha-D-GalNAc}-L-threonyl-[protein] + CMP + H(+)</text>
        <dbReference type="Rhea" id="RHEA:81659"/>
        <dbReference type="Rhea" id="RHEA-COMP:14417"/>
        <dbReference type="Rhea" id="RHEA-COMP:16763"/>
        <dbReference type="ChEBI" id="CHEBI:15378"/>
        <dbReference type="ChEBI" id="CHEBI:57812"/>
        <dbReference type="ChEBI" id="CHEBI:60377"/>
        <dbReference type="ChEBI" id="CHEBI:139598"/>
        <dbReference type="ChEBI" id="CHEBI:156398"/>
    </reaction>
    <physiologicalReaction direction="left-to-right" evidence="15">
        <dbReference type="Rhea" id="RHEA:81660"/>
    </physiologicalReaction>
</comment>
<dbReference type="EC" id="2.4.3.3" evidence="14"/>
<dbReference type="InterPro" id="IPR038578">
    <property type="entry name" value="GT29-like_sf"/>
</dbReference>
<evidence type="ECO:0000256" key="15">
    <source>
        <dbReference type="ARBA" id="ARBA00050664"/>
    </source>
</evidence>
<evidence type="ECO:0000256" key="12">
    <source>
        <dbReference type="ARBA" id="ARBA00023180"/>
    </source>
</evidence>
<evidence type="ECO:0000256" key="14">
    <source>
        <dbReference type="ARBA" id="ARBA00039109"/>
    </source>
</evidence>
<evidence type="ECO:0000256" key="17">
    <source>
        <dbReference type="SAM" id="MobiDB-lite"/>
    </source>
</evidence>
<evidence type="ECO:0000256" key="2">
    <source>
        <dbReference type="ARBA" id="ARBA00004922"/>
    </source>
</evidence>
<dbReference type="InParanoid" id="A0A6P8SFJ8"/>
<dbReference type="KEGG" id="gsh:117368258"/>
<dbReference type="FunFam" id="3.90.1480.20:FF:000015">
    <property type="entry name" value="Lactosylceramide alpha-2,3-sialyltransferase"/>
    <property type="match status" value="1"/>
</dbReference>